<protein>
    <submittedName>
        <fullName evidence="5">ABC transporter ATP-binding protein</fullName>
    </submittedName>
</protein>
<dbReference type="Pfam" id="PF00005">
    <property type="entry name" value="ABC_tran"/>
    <property type="match status" value="1"/>
</dbReference>
<keyword evidence="2" id="KW-0547">Nucleotide-binding</keyword>
<keyword evidence="6" id="KW-1185">Reference proteome</keyword>
<dbReference type="SUPFAM" id="SSF52540">
    <property type="entry name" value="P-loop containing nucleoside triphosphate hydrolases"/>
    <property type="match status" value="1"/>
</dbReference>
<dbReference type="InterPro" id="IPR003593">
    <property type="entry name" value="AAA+_ATPase"/>
</dbReference>
<dbReference type="SMART" id="SM00382">
    <property type="entry name" value="AAA"/>
    <property type="match status" value="1"/>
</dbReference>
<dbReference type="EMBL" id="JBIACJ010000007">
    <property type="protein sequence ID" value="MFE8697603.1"/>
    <property type="molecule type" value="Genomic_DNA"/>
</dbReference>
<proteinExistence type="predicted"/>
<evidence type="ECO:0000313" key="5">
    <source>
        <dbReference type="EMBL" id="MFE8697603.1"/>
    </source>
</evidence>
<dbReference type="Gene3D" id="3.40.50.300">
    <property type="entry name" value="P-loop containing nucleotide triphosphate hydrolases"/>
    <property type="match status" value="1"/>
</dbReference>
<sequence length="299" mass="33356">MTKKVIEVNKLDKSYGEFKAVDDVSFTIEENKIYGLLGRNGAGKTTLMKMITAQVFPTSGQLKVFGEHPEENKKVLSQVCFIKESQQYPDNFRVIDILNVSKSIFPNWDEEYAHSLIKDFNLPLKRKPKKLSRGMHSAVGIVIGLASRAPLTIFDEPYLGLDAVSRGLFYDRLMEDYSDHPRTIILSTHLIDEVSNLLEHILVIDKGQLIINEEAENLRGSAYTVTGQASKVEAFLIDKEVIHREPFGGLLSATVMESKYSTIHNQGAANGLEISPVSLQQLVVHLTKGESTHRGANAE</sequence>
<accession>A0ABW6K0A6</accession>
<evidence type="ECO:0000259" key="4">
    <source>
        <dbReference type="PROSITE" id="PS50893"/>
    </source>
</evidence>
<gene>
    <name evidence="5" type="ORF">ACFYKT_14770</name>
</gene>
<name>A0ABW6K0A6_9BACI</name>
<dbReference type="CDD" id="cd03230">
    <property type="entry name" value="ABC_DR_subfamily_A"/>
    <property type="match status" value="1"/>
</dbReference>
<feature type="domain" description="ABC transporter" evidence="4">
    <location>
        <begin position="6"/>
        <end position="231"/>
    </location>
</feature>
<dbReference type="InterPro" id="IPR051782">
    <property type="entry name" value="ABC_Transporter_VariousFunc"/>
</dbReference>
<comment type="caution">
    <text evidence="5">The sequence shown here is derived from an EMBL/GenBank/DDBJ whole genome shotgun (WGS) entry which is preliminary data.</text>
</comment>
<evidence type="ECO:0000256" key="3">
    <source>
        <dbReference type="ARBA" id="ARBA00022840"/>
    </source>
</evidence>
<keyword evidence="3 5" id="KW-0067">ATP-binding</keyword>
<evidence type="ECO:0000313" key="6">
    <source>
        <dbReference type="Proteomes" id="UP001601058"/>
    </source>
</evidence>
<dbReference type="GO" id="GO:0005524">
    <property type="term" value="F:ATP binding"/>
    <property type="evidence" value="ECO:0007669"/>
    <property type="project" value="UniProtKB-KW"/>
</dbReference>
<reference evidence="5 6" key="1">
    <citation type="submission" date="2024-08" db="EMBL/GenBank/DDBJ databases">
        <title>Two novel Cytobacillus novel species.</title>
        <authorList>
            <person name="Liu G."/>
        </authorList>
    </citation>
    <scope>NUCLEOTIDE SEQUENCE [LARGE SCALE GENOMIC DNA]</scope>
    <source>
        <strain evidence="5 6">FJAT-53684</strain>
    </source>
</reference>
<dbReference type="InterPro" id="IPR027417">
    <property type="entry name" value="P-loop_NTPase"/>
</dbReference>
<dbReference type="InterPro" id="IPR003439">
    <property type="entry name" value="ABC_transporter-like_ATP-bd"/>
</dbReference>
<evidence type="ECO:0000256" key="2">
    <source>
        <dbReference type="ARBA" id="ARBA00022741"/>
    </source>
</evidence>
<dbReference type="PANTHER" id="PTHR42939:SF1">
    <property type="entry name" value="ABC TRANSPORTER ATP-BINDING PROTEIN ALBC-RELATED"/>
    <property type="match status" value="1"/>
</dbReference>
<dbReference type="Proteomes" id="UP001601058">
    <property type="component" value="Unassembled WGS sequence"/>
</dbReference>
<keyword evidence="1" id="KW-0813">Transport</keyword>
<dbReference type="RefSeq" id="WP_389221095.1">
    <property type="nucleotide sequence ID" value="NZ_JBIACJ010000007.1"/>
</dbReference>
<dbReference type="PROSITE" id="PS50893">
    <property type="entry name" value="ABC_TRANSPORTER_2"/>
    <property type="match status" value="1"/>
</dbReference>
<dbReference type="PANTHER" id="PTHR42939">
    <property type="entry name" value="ABC TRANSPORTER ATP-BINDING PROTEIN ALBC-RELATED"/>
    <property type="match status" value="1"/>
</dbReference>
<organism evidence="5 6">
    <name type="scientific">Cytobacillus mangrovibacter</name>
    <dbReference type="NCBI Taxonomy" id="3299024"/>
    <lineage>
        <taxon>Bacteria</taxon>
        <taxon>Bacillati</taxon>
        <taxon>Bacillota</taxon>
        <taxon>Bacilli</taxon>
        <taxon>Bacillales</taxon>
        <taxon>Bacillaceae</taxon>
        <taxon>Cytobacillus</taxon>
    </lineage>
</organism>
<evidence type="ECO:0000256" key="1">
    <source>
        <dbReference type="ARBA" id="ARBA00022448"/>
    </source>
</evidence>